<dbReference type="STRING" id="7398.A0A1B0A492"/>
<protein>
    <submittedName>
        <fullName evidence="1">Uncharacterized protein</fullName>
    </submittedName>
</protein>
<dbReference type="AlphaFoldDB" id="A0A1B0A492"/>
<evidence type="ECO:0000313" key="1">
    <source>
        <dbReference type="EnsemblMetazoa" id="GPAI034024-PA"/>
    </source>
</evidence>
<dbReference type="Proteomes" id="UP000092445">
    <property type="component" value="Unassembled WGS sequence"/>
</dbReference>
<name>A0A1B0A492_GLOPL</name>
<evidence type="ECO:0000313" key="2">
    <source>
        <dbReference type="Proteomes" id="UP000092445"/>
    </source>
</evidence>
<organism evidence="1 2">
    <name type="scientific">Glossina pallidipes</name>
    <name type="common">Tsetse fly</name>
    <dbReference type="NCBI Taxonomy" id="7398"/>
    <lineage>
        <taxon>Eukaryota</taxon>
        <taxon>Metazoa</taxon>
        <taxon>Ecdysozoa</taxon>
        <taxon>Arthropoda</taxon>
        <taxon>Hexapoda</taxon>
        <taxon>Insecta</taxon>
        <taxon>Pterygota</taxon>
        <taxon>Neoptera</taxon>
        <taxon>Endopterygota</taxon>
        <taxon>Diptera</taxon>
        <taxon>Brachycera</taxon>
        <taxon>Muscomorpha</taxon>
        <taxon>Hippoboscoidea</taxon>
        <taxon>Glossinidae</taxon>
        <taxon>Glossina</taxon>
    </lineage>
</organism>
<proteinExistence type="predicted"/>
<reference evidence="1" key="2">
    <citation type="submission" date="2020-05" db="UniProtKB">
        <authorList>
            <consortium name="EnsemblMetazoa"/>
        </authorList>
    </citation>
    <scope>IDENTIFICATION</scope>
    <source>
        <strain evidence="1">IAEA</strain>
    </source>
</reference>
<keyword evidence="2" id="KW-1185">Reference proteome</keyword>
<reference evidence="2" key="1">
    <citation type="submission" date="2014-03" db="EMBL/GenBank/DDBJ databases">
        <authorList>
            <person name="Aksoy S."/>
            <person name="Warren W."/>
            <person name="Wilson R.K."/>
        </authorList>
    </citation>
    <scope>NUCLEOTIDE SEQUENCE [LARGE SCALE GENOMIC DNA]</scope>
    <source>
        <strain evidence="2">IAEA</strain>
    </source>
</reference>
<sequence length="105" mass="11994">MHDVDLLPFNDELLYEYPSDAGPLHIAYSSSSWSLEDVRIRGQGLRVARPKDTTTSKNYAFRRALKLLGILRMRHKRNTAQKALGEHNCNIATDLLLPFTETHSQ</sequence>
<accession>A0A1B0A492</accession>
<dbReference type="EnsemblMetazoa" id="GPAI034024-RA">
    <property type="protein sequence ID" value="GPAI034024-PA"/>
    <property type="gene ID" value="GPAI034024"/>
</dbReference>
<dbReference type="VEuPathDB" id="VectorBase:GPAI034024"/>